<dbReference type="EMBL" id="QVEU01000001">
    <property type="protein sequence ID" value="RGB78229.1"/>
    <property type="molecule type" value="Genomic_DNA"/>
</dbReference>
<keyword evidence="5 9" id="KW-0676">Redox-active center</keyword>
<evidence type="ECO:0000256" key="4">
    <source>
        <dbReference type="ARBA" id="ARBA00023157"/>
    </source>
</evidence>
<sequence length="102" mass="11522">MRELDSLEFRDEIENGQGLSLVDFNATWCGPCKMQAPILEELDKEEGYNIYGVDIDNSEDIARQYNVNAVPSLMIFKDGVLKESLVGFQSKDVLEQAIGKYL</sequence>
<feature type="site" description="Contributes to redox potential value" evidence="8">
    <location>
        <position position="30"/>
    </location>
</feature>
<dbReference type="PRINTS" id="PR00421">
    <property type="entry name" value="THIOREDOXIN"/>
</dbReference>
<dbReference type="PROSITE" id="PS51352">
    <property type="entry name" value="THIOREDOXIN_2"/>
    <property type="match status" value="1"/>
</dbReference>
<dbReference type="SUPFAM" id="SSF52833">
    <property type="entry name" value="Thioredoxin-like"/>
    <property type="match status" value="1"/>
</dbReference>
<evidence type="ECO:0000256" key="2">
    <source>
        <dbReference type="ARBA" id="ARBA00022448"/>
    </source>
</evidence>
<evidence type="ECO:0000256" key="5">
    <source>
        <dbReference type="ARBA" id="ARBA00023284"/>
    </source>
</evidence>
<keyword evidence="4 9" id="KW-1015">Disulfide bond</keyword>
<accession>A0A3E2TLI2</accession>
<evidence type="ECO:0000256" key="8">
    <source>
        <dbReference type="PIRSR" id="PIRSR000077-1"/>
    </source>
</evidence>
<feature type="active site" description="Nucleophile" evidence="8">
    <location>
        <position position="29"/>
    </location>
</feature>
<keyword evidence="3" id="KW-0249">Electron transport</keyword>
<feature type="site" description="Deprotonates C-terminal active site Cys" evidence="8">
    <location>
        <position position="23"/>
    </location>
</feature>
<gene>
    <name evidence="11" type="primary">trxA</name>
    <name evidence="11" type="ORF">DXA39_01910</name>
</gene>
<dbReference type="AlphaFoldDB" id="A0A3E2TLI2"/>
<dbReference type="GO" id="GO:0045454">
    <property type="term" value="P:cell redox homeostasis"/>
    <property type="evidence" value="ECO:0007669"/>
    <property type="project" value="TreeGrafter"/>
</dbReference>
<feature type="active site" description="Nucleophile" evidence="8">
    <location>
        <position position="32"/>
    </location>
</feature>
<dbReference type="CDD" id="cd02947">
    <property type="entry name" value="TRX_family"/>
    <property type="match status" value="1"/>
</dbReference>
<proteinExistence type="inferred from homology"/>
<feature type="disulfide bond" description="Redox-active" evidence="9">
    <location>
        <begin position="29"/>
        <end position="32"/>
    </location>
</feature>
<dbReference type="PIRSF" id="PIRSF000077">
    <property type="entry name" value="Thioredoxin"/>
    <property type="match status" value="1"/>
</dbReference>
<evidence type="ECO:0000259" key="10">
    <source>
        <dbReference type="PROSITE" id="PS51352"/>
    </source>
</evidence>
<protein>
    <recommendedName>
        <fullName evidence="6 7">Thioredoxin</fullName>
    </recommendedName>
</protein>
<dbReference type="Gene3D" id="3.40.30.10">
    <property type="entry name" value="Glutaredoxin"/>
    <property type="match status" value="1"/>
</dbReference>
<dbReference type="RefSeq" id="WP_117520546.1">
    <property type="nucleotide sequence ID" value="NZ_JBHWSY010000013.1"/>
</dbReference>
<dbReference type="GO" id="GO:0005829">
    <property type="term" value="C:cytosol"/>
    <property type="evidence" value="ECO:0007669"/>
    <property type="project" value="TreeGrafter"/>
</dbReference>
<keyword evidence="12" id="KW-1185">Reference proteome</keyword>
<evidence type="ECO:0000256" key="3">
    <source>
        <dbReference type="ARBA" id="ARBA00022982"/>
    </source>
</evidence>
<dbReference type="NCBIfam" id="TIGR01068">
    <property type="entry name" value="thioredoxin"/>
    <property type="match status" value="1"/>
</dbReference>
<evidence type="ECO:0000313" key="11">
    <source>
        <dbReference type="EMBL" id="RGB78229.1"/>
    </source>
</evidence>
<dbReference type="InterPro" id="IPR005746">
    <property type="entry name" value="Thioredoxin"/>
</dbReference>
<name>A0A3E2TLI2_9FIRM</name>
<comment type="caution">
    <text evidence="11">The sequence shown here is derived from an EMBL/GenBank/DDBJ whole genome shotgun (WGS) entry which is preliminary data.</text>
</comment>
<evidence type="ECO:0000313" key="12">
    <source>
        <dbReference type="Proteomes" id="UP000261011"/>
    </source>
</evidence>
<dbReference type="PANTHER" id="PTHR45663">
    <property type="entry name" value="GEO12009P1"/>
    <property type="match status" value="1"/>
</dbReference>
<reference evidence="11 12" key="1">
    <citation type="submission" date="2018-08" db="EMBL/GenBank/DDBJ databases">
        <title>A genome reference for cultivated species of the human gut microbiota.</title>
        <authorList>
            <person name="Zou Y."/>
            <person name="Xue W."/>
            <person name="Luo G."/>
        </authorList>
    </citation>
    <scope>NUCLEOTIDE SEQUENCE [LARGE SCALE GENOMIC DNA]</scope>
    <source>
        <strain evidence="11 12">OF01-3</strain>
    </source>
</reference>
<keyword evidence="2" id="KW-0813">Transport</keyword>
<dbReference type="Proteomes" id="UP000261011">
    <property type="component" value="Unassembled WGS sequence"/>
</dbReference>
<evidence type="ECO:0000256" key="6">
    <source>
        <dbReference type="NCBIfam" id="TIGR01068"/>
    </source>
</evidence>
<dbReference type="Pfam" id="PF00085">
    <property type="entry name" value="Thioredoxin"/>
    <property type="match status" value="1"/>
</dbReference>
<dbReference type="InterPro" id="IPR013766">
    <property type="entry name" value="Thioredoxin_domain"/>
</dbReference>
<dbReference type="OrthoDB" id="9790390at2"/>
<evidence type="ECO:0000256" key="1">
    <source>
        <dbReference type="ARBA" id="ARBA00008987"/>
    </source>
</evidence>
<dbReference type="InterPro" id="IPR036249">
    <property type="entry name" value="Thioredoxin-like_sf"/>
</dbReference>
<dbReference type="PANTHER" id="PTHR45663:SF11">
    <property type="entry name" value="GEO12009P1"/>
    <property type="match status" value="1"/>
</dbReference>
<organism evidence="11 12">
    <name type="scientific">Anaerococcus nagyae</name>
    <dbReference type="NCBI Taxonomy" id="1755241"/>
    <lineage>
        <taxon>Bacteria</taxon>
        <taxon>Bacillati</taxon>
        <taxon>Bacillota</taxon>
        <taxon>Tissierellia</taxon>
        <taxon>Tissierellales</taxon>
        <taxon>Peptoniphilaceae</taxon>
        <taxon>Anaerococcus</taxon>
    </lineage>
</organism>
<feature type="site" description="Contributes to redox potential value" evidence="8">
    <location>
        <position position="31"/>
    </location>
</feature>
<evidence type="ECO:0000256" key="7">
    <source>
        <dbReference type="PIRNR" id="PIRNR000077"/>
    </source>
</evidence>
<evidence type="ECO:0000256" key="9">
    <source>
        <dbReference type="PIRSR" id="PIRSR000077-4"/>
    </source>
</evidence>
<feature type="domain" description="Thioredoxin" evidence="10">
    <location>
        <begin position="1"/>
        <end position="102"/>
    </location>
</feature>
<comment type="similarity">
    <text evidence="1 7">Belongs to the thioredoxin family.</text>
</comment>
<dbReference type="GO" id="GO:0015035">
    <property type="term" value="F:protein-disulfide reductase activity"/>
    <property type="evidence" value="ECO:0007669"/>
    <property type="project" value="UniProtKB-UniRule"/>
</dbReference>